<dbReference type="Pfam" id="PF02826">
    <property type="entry name" value="2-Hacid_dh_C"/>
    <property type="match status" value="1"/>
</dbReference>
<evidence type="ECO:0000256" key="5">
    <source>
        <dbReference type="ARBA" id="ARBA00023096"/>
    </source>
</evidence>
<comment type="caution">
    <text evidence="10">The sequence shown here is derived from an EMBL/GenBank/DDBJ whole genome shotgun (WGS) entry which is preliminary data.</text>
</comment>
<keyword evidence="2" id="KW-0963">Cytoplasm</keyword>
<evidence type="ECO:0000313" key="10">
    <source>
        <dbReference type="EMBL" id="KAA2375338.1"/>
    </source>
</evidence>
<dbReference type="InterPro" id="IPR050418">
    <property type="entry name" value="D-iso_2-hydroxyacid_DH_PdxB"/>
</dbReference>
<feature type="domain" description="D-isomer specific 2-hydroxyacid dehydrogenase catalytic" evidence="7">
    <location>
        <begin position="31"/>
        <end position="256"/>
    </location>
</feature>
<dbReference type="Gene3D" id="3.40.50.720">
    <property type="entry name" value="NAD(P)-binding Rossmann-like Domain"/>
    <property type="match status" value="2"/>
</dbReference>
<evidence type="ECO:0000256" key="3">
    <source>
        <dbReference type="ARBA" id="ARBA00023002"/>
    </source>
</evidence>
<dbReference type="EMBL" id="VVXK01000017">
    <property type="protein sequence ID" value="KAA2367611.1"/>
    <property type="molecule type" value="Genomic_DNA"/>
</dbReference>
<dbReference type="PROSITE" id="PS00065">
    <property type="entry name" value="D_2_HYDROXYACID_DH_1"/>
    <property type="match status" value="1"/>
</dbReference>
<dbReference type="InterPro" id="IPR020921">
    <property type="entry name" value="Erythronate-4-P_DHase"/>
</dbReference>
<accession>A0A5B3GNI3</accession>
<name>A0A5B3GNI3_9BACT</name>
<dbReference type="PANTHER" id="PTHR43761">
    <property type="entry name" value="D-ISOMER SPECIFIC 2-HYDROXYACID DEHYDROGENASE FAMILY PROTEIN (AFU_ORTHOLOGUE AFUA_1G13630)"/>
    <property type="match status" value="1"/>
</dbReference>
<dbReference type="GO" id="GO:0008615">
    <property type="term" value="P:pyridoxine biosynthetic process"/>
    <property type="evidence" value="ECO:0007669"/>
    <property type="project" value="UniProtKB-KW"/>
</dbReference>
<dbReference type="Proteomes" id="UP000323567">
    <property type="component" value="Unassembled WGS sequence"/>
</dbReference>
<dbReference type="SUPFAM" id="SSF51735">
    <property type="entry name" value="NAD(P)-binding Rossmann-fold domains"/>
    <property type="match status" value="1"/>
</dbReference>
<dbReference type="GO" id="GO:0033711">
    <property type="term" value="F:4-phosphoerythronate dehydrogenase activity"/>
    <property type="evidence" value="ECO:0007669"/>
    <property type="project" value="InterPro"/>
</dbReference>
<dbReference type="Proteomes" id="UP000322658">
    <property type="component" value="Unassembled WGS sequence"/>
</dbReference>
<dbReference type="InterPro" id="IPR029752">
    <property type="entry name" value="D-isomer_DH_CS1"/>
</dbReference>
<evidence type="ECO:0000259" key="7">
    <source>
        <dbReference type="Pfam" id="PF00389"/>
    </source>
</evidence>
<evidence type="ECO:0000256" key="2">
    <source>
        <dbReference type="ARBA" id="ARBA00022490"/>
    </source>
</evidence>
<dbReference type="PROSITE" id="PS00671">
    <property type="entry name" value="D_2_HYDROXYACID_DH_3"/>
    <property type="match status" value="1"/>
</dbReference>
<dbReference type="InterPro" id="IPR006139">
    <property type="entry name" value="D-isomer_2_OHA_DH_cat_dom"/>
</dbReference>
<dbReference type="GO" id="GO:0005737">
    <property type="term" value="C:cytoplasm"/>
    <property type="evidence" value="ECO:0007669"/>
    <property type="project" value="InterPro"/>
</dbReference>
<evidence type="ECO:0000256" key="4">
    <source>
        <dbReference type="ARBA" id="ARBA00023027"/>
    </source>
</evidence>
<dbReference type="PANTHER" id="PTHR43761:SF1">
    <property type="entry name" value="D-ISOMER SPECIFIC 2-HYDROXYACID DEHYDROGENASE CATALYTIC DOMAIN-CONTAINING PROTEIN-RELATED"/>
    <property type="match status" value="1"/>
</dbReference>
<dbReference type="SUPFAM" id="SSF52283">
    <property type="entry name" value="Formate/glycerate dehydrogenase catalytic domain-like"/>
    <property type="match status" value="1"/>
</dbReference>
<evidence type="ECO:0000313" key="9">
    <source>
        <dbReference type="EMBL" id="KAA2367611.1"/>
    </source>
</evidence>
<dbReference type="RefSeq" id="WP_015547260.1">
    <property type="nucleotide sequence ID" value="NZ_CATVWL010000013.1"/>
</dbReference>
<comment type="similarity">
    <text evidence="1 6">Belongs to the D-isomer specific 2-hydroxyacid dehydrogenase family.</text>
</comment>
<keyword evidence="5" id="KW-0664">Pyridoxine biosynthesis</keyword>
<evidence type="ECO:0000256" key="6">
    <source>
        <dbReference type="RuleBase" id="RU003719"/>
    </source>
</evidence>
<evidence type="ECO:0000313" key="12">
    <source>
        <dbReference type="Proteomes" id="UP000323567"/>
    </source>
</evidence>
<dbReference type="Pfam" id="PF00389">
    <property type="entry name" value="2-Hacid_dh"/>
    <property type="match status" value="1"/>
</dbReference>
<dbReference type="InterPro" id="IPR029753">
    <property type="entry name" value="D-isomer_DH_CS"/>
</dbReference>
<gene>
    <name evidence="10" type="ORF">F2Y07_08850</name>
    <name evidence="9" type="ORF">F2Y13_11215</name>
</gene>
<dbReference type="AlphaFoldDB" id="A0A5B3GNI3"/>
<organism evidence="10 11">
    <name type="scientific">Alistipes shahii</name>
    <dbReference type="NCBI Taxonomy" id="328814"/>
    <lineage>
        <taxon>Bacteria</taxon>
        <taxon>Pseudomonadati</taxon>
        <taxon>Bacteroidota</taxon>
        <taxon>Bacteroidia</taxon>
        <taxon>Bacteroidales</taxon>
        <taxon>Rikenellaceae</taxon>
        <taxon>Alistipes</taxon>
    </lineage>
</organism>
<dbReference type="InterPro" id="IPR036291">
    <property type="entry name" value="NAD(P)-bd_dom_sf"/>
</dbReference>
<sequence>MKIIADSAIPFLRGVLEPFAEVEYLPGTAISAADVRNADALVIRTRTRCDEKLLADSRVKLIATATIGFDHIDTAWCAAHGIEVTTAAGCNARGVLQWVGAALVHLSRTQGWQPAERTLGIVGVGHVGSLVKAYAEGWGFRVVCCDPPREERERCGFRTLEEVAREADILTFHTPLDASTRHMADSRLFGLMKPGAILINSSRGEVVDGEALLRSGLGWALDVWEHEPHLDPALLENALLATPHIAGYSEQGKANATAMSVASLARRFGLPLEGWYPPQAAPARRRPISWQELCRTIGGAYDIASESRSLKERPGDFESMRDHYAYRREYF</sequence>
<evidence type="ECO:0000256" key="1">
    <source>
        <dbReference type="ARBA" id="ARBA00005854"/>
    </source>
</evidence>
<reference evidence="11 12" key="1">
    <citation type="journal article" date="2019" name="Nat. Med.">
        <title>A library of human gut bacterial isolates paired with longitudinal multiomics data enables mechanistic microbiome research.</title>
        <authorList>
            <person name="Poyet M."/>
            <person name="Groussin M."/>
            <person name="Gibbons S.M."/>
            <person name="Avila-Pacheco J."/>
            <person name="Jiang X."/>
            <person name="Kearney S.M."/>
            <person name="Perrotta A.R."/>
            <person name="Berdy B."/>
            <person name="Zhao S."/>
            <person name="Lieberman T.D."/>
            <person name="Swanson P.K."/>
            <person name="Smith M."/>
            <person name="Roesemann S."/>
            <person name="Alexander J.E."/>
            <person name="Rich S.A."/>
            <person name="Livny J."/>
            <person name="Vlamakis H."/>
            <person name="Clish C."/>
            <person name="Bullock K."/>
            <person name="Deik A."/>
            <person name="Scott J."/>
            <person name="Pierce K.A."/>
            <person name="Xavier R.J."/>
            <person name="Alm E.J."/>
        </authorList>
    </citation>
    <scope>NUCLEOTIDE SEQUENCE [LARGE SCALE GENOMIC DNA]</scope>
    <source>
        <strain evidence="10 11">BIOML-A1</strain>
        <strain evidence="9 12">BIOML-A2</strain>
    </source>
</reference>
<keyword evidence="3 6" id="KW-0560">Oxidoreductase</keyword>
<proteinExistence type="inferred from homology"/>
<feature type="domain" description="D-isomer specific 2-hydroxyacid dehydrogenase NAD-binding" evidence="8">
    <location>
        <begin position="107"/>
        <end position="246"/>
    </location>
</feature>
<dbReference type="EMBL" id="VVXJ01000017">
    <property type="protein sequence ID" value="KAA2375338.1"/>
    <property type="molecule type" value="Genomic_DNA"/>
</dbReference>
<evidence type="ECO:0000313" key="11">
    <source>
        <dbReference type="Proteomes" id="UP000322658"/>
    </source>
</evidence>
<dbReference type="GO" id="GO:0051287">
    <property type="term" value="F:NAD binding"/>
    <property type="evidence" value="ECO:0007669"/>
    <property type="project" value="InterPro"/>
</dbReference>
<dbReference type="CDD" id="cd12158">
    <property type="entry name" value="ErythrP_dh"/>
    <property type="match status" value="1"/>
</dbReference>
<keyword evidence="4" id="KW-0520">NAD</keyword>
<evidence type="ECO:0000259" key="8">
    <source>
        <dbReference type="Pfam" id="PF02826"/>
    </source>
</evidence>
<dbReference type="InterPro" id="IPR006140">
    <property type="entry name" value="D-isomer_DH_NAD-bd"/>
</dbReference>
<dbReference type="GeneID" id="92756469"/>
<protein>
    <submittedName>
        <fullName evidence="10">4-phosphoerythronate dehydrogenase</fullName>
    </submittedName>
</protein>